<dbReference type="Proteomes" id="UP000298138">
    <property type="component" value="Unassembled WGS sequence"/>
</dbReference>
<dbReference type="AlphaFoldDB" id="A0A4S2MMX1"/>
<evidence type="ECO:0000256" key="1">
    <source>
        <dbReference type="SAM" id="MobiDB-lite"/>
    </source>
</evidence>
<reference evidence="2 3" key="1">
    <citation type="submission" date="2019-04" db="EMBL/GenBank/DDBJ databases">
        <title>Comparative genomics and transcriptomics to analyze fruiting body development in filamentous ascomycetes.</title>
        <authorList>
            <consortium name="DOE Joint Genome Institute"/>
            <person name="Lutkenhaus R."/>
            <person name="Traeger S."/>
            <person name="Breuer J."/>
            <person name="Kuo A."/>
            <person name="Lipzen A."/>
            <person name="Pangilinan J."/>
            <person name="Dilworth D."/>
            <person name="Sandor L."/>
            <person name="Poggeler S."/>
            <person name="Barry K."/>
            <person name="Grigoriev I.V."/>
            <person name="Nowrousian M."/>
        </authorList>
    </citation>
    <scope>NUCLEOTIDE SEQUENCE [LARGE SCALE GENOMIC DNA]</scope>
    <source>
        <strain evidence="2 3">CBS 389.68</strain>
    </source>
</reference>
<gene>
    <name evidence="2" type="ORF">EX30DRAFT_160234</name>
</gene>
<evidence type="ECO:0000313" key="2">
    <source>
        <dbReference type="EMBL" id="TGZ78383.1"/>
    </source>
</evidence>
<organism evidence="2 3">
    <name type="scientific">Ascodesmis nigricans</name>
    <dbReference type="NCBI Taxonomy" id="341454"/>
    <lineage>
        <taxon>Eukaryota</taxon>
        <taxon>Fungi</taxon>
        <taxon>Dikarya</taxon>
        <taxon>Ascomycota</taxon>
        <taxon>Pezizomycotina</taxon>
        <taxon>Pezizomycetes</taxon>
        <taxon>Pezizales</taxon>
        <taxon>Ascodesmidaceae</taxon>
        <taxon>Ascodesmis</taxon>
    </lineage>
</organism>
<dbReference type="InParanoid" id="A0A4S2MMX1"/>
<feature type="compositionally biased region" description="Basic and acidic residues" evidence="1">
    <location>
        <begin position="54"/>
        <end position="98"/>
    </location>
</feature>
<feature type="region of interest" description="Disordered" evidence="1">
    <location>
        <begin position="46"/>
        <end position="98"/>
    </location>
</feature>
<keyword evidence="3" id="KW-1185">Reference proteome</keyword>
<sequence length="98" mass="10424">MKGIDQGNAGRATELARKVGGGVFRWVSSLLAAGAGWWWDHGATRNQVGQQLKSQKDVKSGGQRGDEELKDGGEDGRGGPDERKADGEEAEGQQRDCA</sequence>
<name>A0A4S2MMX1_9PEZI</name>
<dbReference type="EMBL" id="ML220142">
    <property type="protein sequence ID" value="TGZ78383.1"/>
    <property type="molecule type" value="Genomic_DNA"/>
</dbReference>
<protein>
    <submittedName>
        <fullName evidence="2">Uncharacterized protein</fullName>
    </submittedName>
</protein>
<evidence type="ECO:0000313" key="3">
    <source>
        <dbReference type="Proteomes" id="UP000298138"/>
    </source>
</evidence>
<accession>A0A4S2MMX1</accession>
<proteinExistence type="predicted"/>